<comment type="caution">
    <text evidence="2">The sequence shown here is derived from an EMBL/GenBank/DDBJ whole genome shotgun (WGS) entry which is preliminary data.</text>
</comment>
<feature type="region of interest" description="Disordered" evidence="1">
    <location>
        <begin position="112"/>
        <end position="134"/>
    </location>
</feature>
<dbReference type="AlphaFoldDB" id="A0A7J6R7V9"/>
<feature type="non-terminal residue" evidence="2">
    <location>
        <position position="1"/>
    </location>
</feature>
<reference evidence="2 3" key="1">
    <citation type="submission" date="2020-04" db="EMBL/GenBank/DDBJ databases">
        <title>Perkinsus olseni comparative genomics.</title>
        <authorList>
            <person name="Bogema D.R."/>
        </authorList>
    </citation>
    <scope>NUCLEOTIDE SEQUENCE [LARGE SCALE GENOMIC DNA]</scope>
    <source>
        <strain evidence="2 3">ATCC PRA-207</strain>
    </source>
</reference>
<dbReference type="Proteomes" id="UP000553632">
    <property type="component" value="Unassembled WGS sequence"/>
</dbReference>
<evidence type="ECO:0000313" key="2">
    <source>
        <dbReference type="EMBL" id="KAF4716744.1"/>
    </source>
</evidence>
<feature type="compositionally biased region" description="Low complexity" evidence="1">
    <location>
        <begin position="112"/>
        <end position="126"/>
    </location>
</feature>
<evidence type="ECO:0000313" key="3">
    <source>
        <dbReference type="Proteomes" id="UP000553632"/>
    </source>
</evidence>
<keyword evidence="3" id="KW-1185">Reference proteome</keyword>
<sequence length="263" mass="28046">MTTSSLHSQCLRSASEFPSKTAFKEYLVSLAKGSEHADDDGDEIMMDSEGGTVLESAFDDCDAALTRSILTDSRLIAQSNQLQVVSDMFRTCPISAEPVKPGGVLASAIEASTSSCRSDSESSTTDSESRAERGMSVVLGNKVLGELPAHATTVRGHTADTGQPVAVPLRLGGFEETDRSPRNGVLELQNEELRQSGGIRIRAEPAVPGTRGHLPLHVYVSLDGYCITCKSRDLSFHKKGAAAQIKCSSCGGFFMSNNPAYIR</sequence>
<evidence type="ECO:0000256" key="1">
    <source>
        <dbReference type="SAM" id="MobiDB-lite"/>
    </source>
</evidence>
<proteinExistence type="predicted"/>
<gene>
    <name evidence="2" type="ORF">FOZ63_016245</name>
</gene>
<protein>
    <submittedName>
        <fullName evidence="2">Uncharacterized protein</fullName>
    </submittedName>
</protein>
<name>A0A7J6R7V9_PEROL</name>
<organism evidence="2 3">
    <name type="scientific">Perkinsus olseni</name>
    <name type="common">Perkinsus atlanticus</name>
    <dbReference type="NCBI Taxonomy" id="32597"/>
    <lineage>
        <taxon>Eukaryota</taxon>
        <taxon>Sar</taxon>
        <taxon>Alveolata</taxon>
        <taxon>Perkinsozoa</taxon>
        <taxon>Perkinsea</taxon>
        <taxon>Perkinsida</taxon>
        <taxon>Perkinsidae</taxon>
        <taxon>Perkinsus</taxon>
    </lineage>
</organism>
<accession>A0A7J6R7V9</accession>
<dbReference type="EMBL" id="JABANO010027497">
    <property type="protein sequence ID" value="KAF4716744.1"/>
    <property type="molecule type" value="Genomic_DNA"/>
</dbReference>